<proteinExistence type="predicted"/>
<comment type="caution">
    <text evidence="2">The sequence shown here is derived from an EMBL/GenBank/DDBJ whole genome shotgun (WGS) entry which is preliminary data.</text>
</comment>
<evidence type="ECO:0000313" key="3">
    <source>
        <dbReference type="Proteomes" id="UP000187203"/>
    </source>
</evidence>
<evidence type="ECO:0000313" key="2">
    <source>
        <dbReference type="EMBL" id="OMP05293.1"/>
    </source>
</evidence>
<name>A0A1R3KDX2_9ROSI</name>
<dbReference type="Proteomes" id="UP000187203">
    <property type="component" value="Unassembled WGS sequence"/>
</dbReference>
<dbReference type="EMBL" id="AWUE01014046">
    <property type="protein sequence ID" value="OMP05293.1"/>
    <property type="molecule type" value="Genomic_DNA"/>
</dbReference>
<gene>
    <name evidence="2" type="ORF">COLO4_08947</name>
</gene>
<evidence type="ECO:0000256" key="1">
    <source>
        <dbReference type="SAM" id="MobiDB-lite"/>
    </source>
</evidence>
<sequence>MLGCCLASLLQLRVDELVHDLPLLGPKVWHMTFWQKSLFGKEIELRQDECSNMVFDFCGIIVIGFYSRMAISLYGVLEGTGLESPADKGNPILTSATLGDINLPPAVEDDTMAKATKRDAPAVGTHVGTPAIGTHAMQLPRTHDEAPAVGTYAEAPAVGTHVKASAVGTHAKSSAVGTHAKSSAVGTHAEAPAVGTHAKASAVGTHAEVGTHVEAPAIGTHAEAPAVGTHAKASAVGTHSKGIMLKLRIETHVEAPAVGTHANGPAIGCGAFQASLAPTGIFRVTSICGTRSDVSQSLQEFEMALVNSAGKFHLP</sequence>
<feature type="compositionally biased region" description="Polar residues" evidence="1">
    <location>
        <begin position="171"/>
        <end position="185"/>
    </location>
</feature>
<accession>A0A1R3KDX2</accession>
<feature type="region of interest" description="Disordered" evidence="1">
    <location>
        <begin position="163"/>
        <end position="204"/>
    </location>
</feature>
<protein>
    <submittedName>
        <fullName evidence="2">Uncharacterized protein</fullName>
    </submittedName>
</protein>
<dbReference type="AlphaFoldDB" id="A0A1R3KDX2"/>
<organism evidence="2 3">
    <name type="scientific">Corchorus olitorius</name>
    <dbReference type="NCBI Taxonomy" id="93759"/>
    <lineage>
        <taxon>Eukaryota</taxon>
        <taxon>Viridiplantae</taxon>
        <taxon>Streptophyta</taxon>
        <taxon>Embryophyta</taxon>
        <taxon>Tracheophyta</taxon>
        <taxon>Spermatophyta</taxon>
        <taxon>Magnoliopsida</taxon>
        <taxon>eudicotyledons</taxon>
        <taxon>Gunneridae</taxon>
        <taxon>Pentapetalae</taxon>
        <taxon>rosids</taxon>
        <taxon>malvids</taxon>
        <taxon>Malvales</taxon>
        <taxon>Malvaceae</taxon>
        <taxon>Grewioideae</taxon>
        <taxon>Apeibeae</taxon>
        <taxon>Corchorus</taxon>
    </lineage>
</organism>
<keyword evidence="3" id="KW-1185">Reference proteome</keyword>
<reference evidence="3" key="1">
    <citation type="submission" date="2013-09" db="EMBL/GenBank/DDBJ databases">
        <title>Corchorus olitorius genome sequencing.</title>
        <authorList>
            <person name="Alam M."/>
            <person name="Haque M.S."/>
            <person name="Islam M.S."/>
            <person name="Emdad E.M."/>
            <person name="Islam M.M."/>
            <person name="Ahmed B."/>
            <person name="Halim A."/>
            <person name="Hossen Q.M.M."/>
            <person name="Hossain M.Z."/>
            <person name="Ahmed R."/>
            <person name="Khan M.M."/>
            <person name="Islam R."/>
            <person name="Rashid M.M."/>
            <person name="Khan S.A."/>
            <person name="Rahman M.S."/>
            <person name="Alam M."/>
            <person name="Yahiya A.S."/>
            <person name="Khan M.S."/>
            <person name="Azam M.S."/>
            <person name="Haque T."/>
            <person name="Lashkar M.Z.H."/>
            <person name="Akhand A.I."/>
            <person name="Morshed G."/>
            <person name="Roy S."/>
            <person name="Uddin K.S."/>
            <person name="Rabeya T."/>
            <person name="Hossain A.S."/>
            <person name="Chowdhury A."/>
            <person name="Snigdha A.R."/>
            <person name="Mortoza M.S."/>
            <person name="Matin S.A."/>
            <person name="Hoque S.M.E."/>
            <person name="Islam M.K."/>
            <person name="Roy D.K."/>
            <person name="Haider R."/>
            <person name="Moosa M.M."/>
            <person name="Elias S.M."/>
            <person name="Hasan A.M."/>
            <person name="Jahan S."/>
            <person name="Shafiuddin M."/>
            <person name="Mahmood N."/>
            <person name="Shommy N.S."/>
        </authorList>
    </citation>
    <scope>NUCLEOTIDE SEQUENCE [LARGE SCALE GENOMIC DNA]</scope>
    <source>
        <strain evidence="3">cv. O-4</strain>
    </source>
</reference>